<dbReference type="EMBL" id="MTBP01000002">
    <property type="protein sequence ID" value="POM24805.1"/>
    <property type="molecule type" value="Genomic_DNA"/>
</dbReference>
<dbReference type="PANTHER" id="PTHR13789">
    <property type="entry name" value="MONOOXYGENASE"/>
    <property type="match status" value="1"/>
</dbReference>
<proteinExistence type="predicted"/>
<dbReference type="PRINTS" id="PR00420">
    <property type="entry name" value="RNGMNOXGNASE"/>
</dbReference>
<feature type="domain" description="FAD-binding" evidence="3">
    <location>
        <begin position="7"/>
        <end position="344"/>
    </location>
</feature>
<dbReference type="Pfam" id="PF01494">
    <property type="entry name" value="FAD_binding_3"/>
    <property type="match status" value="1"/>
</dbReference>
<reference evidence="4 5" key="1">
    <citation type="journal article" date="2017" name="Chemistry">
        <title>Isolation, Biosynthesis and Chemical Modifications of Rubterolones A-F: Rare Tropolone Alkaloids from Actinomadura sp. 5-2.</title>
        <authorList>
            <person name="Guo H."/>
            <person name="Benndorf R."/>
            <person name="Leichnitz D."/>
            <person name="Klassen J.L."/>
            <person name="Vollmers J."/>
            <person name="Gorls H."/>
            <person name="Steinacker M."/>
            <person name="Weigel C."/>
            <person name="Dahse H.M."/>
            <person name="Kaster A.K."/>
            <person name="de Beer Z.W."/>
            <person name="Poulsen M."/>
            <person name="Beemelmanns C."/>
        </authorList>
    </citation>
    <scope>NUCLEOTIDE SEQUENCE [LARGE SCALE GENOMIC DNA]</scope>
    <source>
        <strain evidence="4 5">5-2</strain>
    </source>
</reference>
<keyword evidence="1 4" id="KW-0560">Oxidoreductase</keyword>
<dbReference type="GO" id="GO:0071949">
    <property type="term" value="F:FAD binding"/>
    <property type="evidence" value="ECO:0007669"/>
    <property type="project" value="InterPro"/>
</dbReference>
<dbReference type="GO" id="GO:0102099">
    <property type="term" value="F:FAD-dependent urate hydroxylase activity"/>
    <property type="evidence" value="ECO:0007669"/>
    <property type="project" value="UniProtKB-EC"/>
</dbReference>
<evidence type="ECO:0000313" key="4">
    <source>
        <dbReference type="EMBL" id="POM24805.1"/>
    </source>
</evidence>
<dbReference type="InterPro" id="IPR050493">
    <property type="entry name" value="FAD-dep_Monooxygenase_BioMet"/>
</dbReference>
<dbReference type="EC" id="1.14.13.113" evidence="4"/>
<dbReference type="SUPFAM" id="SSF51905">
    <property type="entry name" value="FAD/NAD(P)-binding domain"/>
    <property type="match status" value="1"/>
</dbReference>
<comment type="caution">
    <text evidence="4">The sequence shown here is derived from an EMBL/GenBank/DDBJ whole genome shotgun (WGS) entry which is preliminary data.</text>
</comment>
<accession>A0A2P4UIB3</accession>
<dbReference type="PANTHER" id="PTHR13789:SF309">
    <property type="entry name" value="PUTATIVE (AFU_ORTHOLOGUE AFUA_6G14510)-RELATED"/>
    <property type="match status" value="1"/>
</dbReference>
<protein>
    <submittedName>
        <fullName evidence="4">FAD-dependent urate hydroxylase</fullName>
        <ecNumber evidence="4">1.14.13.113</ecNumber>
    </submittedName>
</protein>
<name>A0A2P4UIB3_9ACTN</name>
<dbReference type="Proteomes" id="UP000242367">
    <property type="component" value="Unassembled WGS sequence"/>
</dbReference>
<dbReference type="InterPro" id="IPR036188">
    <property type="entry name" value="FAD/NAD-bd_sf"/>
</dbReference>
<gene>
    <name evidence="4" type="primary">hpxO_2</name>
    <name evidence="4" type="ORF">BTM25_34430</name>
</gene>
<dbReference type="InterPro" id="IPR002938">
    <property type="entry name" value="FAD-bd"/>
</dbReference>
<evidence type="ECO:0000256" key="2">
    <source>
        <dbReference type="ARBA" id="ARBA00023033"/>
    </source>
</evidence>
<keyword evidence="5" id="KW-1185">Reference proteome</keyword>
<organism evidence="4 5">
    <name type="scientific">Actinomadura rubteroloni</name>
    <dbReference type="NCBI Taxonomy" id="1926885"/>
    <lineage>
        <taxon>Bacteria</taxon>
        <taxon>Bacillati</taxon>
        <taxon>Actinomycetota</taxon>
        <taxon>Actinomycetes</taxon>
        <taxon>Streptosporangiales</taxon>
        <taxon>Thermomonosporaceae</taxon>
        <taxon>Actinomadura</taxon>
    </lineage>
</organism>
<dbReference type="Gene3D" id="3.50.50.60">
    <property type="entry name" value="FAD/NAD(P)-binding domain"/>
    <property type="match status" value="1"/>
</dbReference>
<sequence>MTTIGRALVIGGGIAGPVTAMALRKAGIDATVHEAYTGTADGVGGTLSVAPNGLDALRAVNADLSGVGQPITRSVLADGTGRPITVLDGLPDLPPSRALWRSDLFRALHDRAVAQGVEIRHGRRLVGVEESATGITARFADGTAETADLLVGADGIRSTVRTLIDPDAPAPRHVPLLNFGGLADVAVPSDTDTAVFAFGSRGFLGYWLQPDGRTAWFANVPHAEPLTGADARRTSPAHWLERLRDLYADDRPGRDLVRHTAPEDLVAFGTVEIMPSVPHWHRGRMVLVGDAVHAPSPSSGQGASLAAESGVQLARCLRDLPDVPSALARYEALRRPRVERVAARAARTNRTKTLGPAALRMMRLMTPLLTRTVLTPEKALAPEHRHHIDWDAKVG</sequence>
<evidence type="ECO:0000313" key="5">
    <source>
        <dbReference type="Proteomes" id="UP000242367"/>
    </source>
</evidence>
<dbReference type="AlphaFoldDB" id="A0A2P4UIB3"/>
<evidence type="ECO:0000256" key="1">
    <source>
        <dbReference type="ARBA" id="ARBA00023002"/>
    </source>
</evidence>
<evidence type="ECO:0000259" key="3">
    <source>
        <dbReference type="Pfam" id="PF01494"/>
    </source>
</evidence>
<keyword evidence="2" id="KW-0503">Monooxygenase</keyword>
<dbReference type="RefSeq" id="WP_103563891.1">
    <property type="nucleotide sequence ID" value="NZ_MTBP01000002.1"/>
</dbReference>